<dbReference type="Proteomes" id="UP000076408">
    <property type="component" value="Unassembled WGS sequence"/>
</dbReference>
<dbReference type="Gene3D" id="3.80.10.10">
    <property type="entry name" value="Ribonuclease Inhibitor"/>
    <property type="match status" value="2"/>
</dbReference>
<dbReference type="VEuPathDB" id="VectorBase:ASTE001074"/>
<evidence type="ECO:0000259" key="7">
    <source>
        <dbReference type="PROSITE" id="PS50940"/>
    </source>
</evidence>
<dbReference type="AlphaFoldDB" id="A0A182YP88"/>
<evidence type="ECO:0000256" key="2">
    <source>
        <dbReference type="ARBA" id="ARBA00022729"/>
    </source>
</evidence>
<dbReference type="VEuPathDB" id="VectorBase:ASTE001076"/>
<dbReference type="InterPro" id="IPR036508">
    <property type="entry name" value="Chitin-bd_dom_sf"/>
</dbReference>
<dbReference type="GO" id="GO:0005576">
    <property type="term" value="C:extracellular region"/>
    <property type="evidence" value="ECO:0007669"/>
    <property type="project" value="InterPro"/>
</dbReference>
<dbReference type="Pfam" id="PF12937">
    <property type="entry name" value="F-box-like"/>
    <property type="match status" value="1"/>
</dbReference>
<dbReference type="VEuPathDB" id="VectorBase:ASTEI20_032288"/>
<dbReference type="InterPro" id="IPR036047">
    <property type="entry name" value="F-box-like_dom_sf"/>
</dbReference>
<reference evidence="8" key="2">
    <citation type="submission" date="2020-05" db="UniProtKB">
        <authorList>
            <consortium name="EnsemblMetazoa"/>
        </authorList>
    </citation>
    <scope>IDENTIFICATION</scope>
    <source>
        <strain evidence="8">Indian</strain>
    </source>
</reference>
<keyword evidence="4" id="KW-1015">Disulfide bond</keyword>
<feature type="compositionally biased region" description="Low complexity" evidence="6">
    <location>
        <begin position="122"/>
        <end position="142"/>
    </location>
</feature>
<feature type="compositionally biased region" description="Basic residues" evidence="6">
    <location>
        <begin position="421"/>
        <end position="431"/>
    </location>
</feature>
<dbReference type="PANTHER" id="PTHR23301:SF106">
    <property type="entry name" value="CHITIN-BINDING TYPE-2 DOMAIN-CONTAINING PROTEIN-RELATED"/>
    <property type="match status" value="1"/>
</dbReference>
<dbReference type="STRING" id="30069.A0A182YP88"/>
<dbReference type="InterPro" id="IPR001611">
    <property type="entry name" value="Leu-rich_rpt"/>
</dbReference>
<evidence type="ECO:0000256" key="6">
    <source>
        <dbReference type="SAM" id="MobiDB-lite"/>
    </source>
</evidence>
<dbReference type="SMART" id="SM00494">
    <property type="entry name" value="ChtBD2"/>
    <property type="match status" value="2"/>
</dbReference>
<feature type="region of interest" description="Disordered" evidence="6">
    <location>
        <begin position="1"/>
        <end position="205"/>
    </location>
</feature>
<dbReference type="InterPro" id="IPR051940">
    <property type="entry name" value="Chitin_bind-dev_reg"/>
</dbReference>
<sequence>METLAETSLPAGLRRTVPNSLIPTSPDGEQSPQNSNPGSVLANIIGTSPGGSSSAHNLLEDHSQSSQEDGSGSMVSPAPHPEPEETIENIEKELSESCVDTDSQPALDTGHGKQKTTVSPRSSAAGAQGAAPSTSSPTTSATGGKGDANGQTAKTTTATTASGPGSGSSVSNGGSLPKVTPSGGKPMAMRNLDRKINKPRRRPKPKSMVAFYQISALLPLLLLSLACVPSSTVANKVETRATAPNWLSVVPNHWMCAGDRAPVYFVHDTDCSRYYECVCEDAYEYACEKGLRFNAQTLRCDQPSHVSCPGGSGDPSIVQPSVSTDGPVADPAEDPRCPSKQANQYWADESNCSKYYQCVRGQVVELTCPESLVWDNAAKKCSVPNPNKCCAPVPAAPISDNKIGIKLCIKKASDAIVQPKKPIRKRARKPKSLNEDSSDETTSPEKRNRRNEKPRKTNNNTEKRSAEQVYQQPKVQSIWVNGMPDSVLYTIFKKVVQEEGSLPTLVRLSEVCASWNKMSQNTSLWRTVDLGMWTKDRFKTEPQLKWFIENRLKQATELGLANWKVTNVQCVLEKLLEAAPGLTSITLTGWKSLSSDHLLYLVQNFKHLHSLDLSSINAEMNANKTAVGQSSLCNAITEMGGRLTHLYLAHNRLCGIPQIVKALATHCPNLVLLDLSNVNTIAISHGILHIEQLQHGCQKLKVLRITNSHINLSTASLQEQMESPGFPELEELSVASLADEARMFNDEFLQRILKTSTKLTLLDVRGCARLTHDSLIRLPTWDLKHLFLSGCSINRDLGAGLELIASKWAHSLIEFDLAWASATKPLDDALKALADKGSESPLKYLNLCGSSVSLEAVKEVLANCPHINAINLSSCRGLPRGVKRLLQGAQEIAELRENLGVTLKGAPSQSASSPTDT</sequence>
<keyword evidence="3" id="KW-0677">Repeat</keyword>
<evidence type="ECO:0000256" key="5">
    <source>
        <dbReference type="ARBA" id="ARBA00023180"/>
    </source>
</evidence>
<dbReference type="InterPro" id="IPR001810">
    <property type="entry name" value="F-box_dom"/>
</dbReference>
<dbReference type="PROSITE" id="PS50940">
    <property type="entry name" value="CHIT_BIND_II"/>
    <property type="match status" value="2"/>
</dbReference>
<keyword evidence="5" id="KW-0325">Glycoprotein</keyword>
<dbReference type="PROSITE" id="PS51450">
    <property type="entry name" value="LRR"/>
    <property type="match status" value="1"/>
</dbReference>
<keyword evidence="9" id="KW-1185">Reference proteome</keyword>
<keyword evidence="2" id="KW-0732">Signal</keyword>
<dbReference type="InterPro" id="IPR002557">
    <property type="entry name" value="Chitin-bd_dom"/>
</dbReference>
<accession>A0A182YP88</accession>
<feature type="domain" description="Chitin-binding type-2" evidence="7">
    <location>
        <begin position="334"/>
        <end position="389"/>
    </location>
</feature>
<evidence type="ECO:0000256" key="4">
    <source>
        <dbReference type="ARBA" id="ARBA00023157"/>
    </source>
</evidence>
<proteinExistence type="predicted"/>
<dbReference type="Gene3D" id="2.170.140.10">
    <property type="entry name" value="Chitin binding domain"/>
    <property type="match status" value="2"/>
</dbReference>
<dbReference type="Pfam" id="PF01607">
    <property type="entry name" value="CBM_14"/>
    <property type="match status" value="2"/>
</dbReference>
<dbReference type="VEuPathDB" id="VectorBase:ASTEI10274"/>
<evidence type="ECO:0000313" key="8">
    <source>
        <dbReference type="EnsemblMetazoa" id="ASTEI10274-PA"/>
    </source>
</evidence>
<dbReference type="FunFam" id="3.80.10.10:FF:000487">
    <property type="entry name" value="F-box and leucine-rich repeat protein 6"/>
    <property type="match status" value="1"/>
</dbReference>
<organism evidence="8 9">
    <name type="scientific">Anopheles stephensi</name>
    <name type="common">Indo-Pakistan malaria mosquito</name>
    <dbReference type="NCBI Taxonomy" id="30069"/>
    <lineage>
        <taxon>Eukaryota</taxon>
        <taxon>Metazoa</taxon>
        <taxon>Ecdysozoa</taxon>
        <taxon>Arthropoda</taxon>
        <taxon>Hexapoda</taxon>
        <taxon>Insecta</taxon>
        <taxon>Pterygota</taxon>
        <taxon>Neoptera</taxon>
        <taxon>Endopterygota</taxon>
        <taxon>Diptera</taxon>
        <taxon>Nematocera</taxon>
        <taxon>Culicoidea</taxon>
        <taxon>Culicidae</taxon>
        <taxon>Anophelinae</taxon>
        <taxon>Anopheles</taxon>
    </lineage>
</organism>
<dbReference type="InterPro" id="IPR032675">
    <property type="entry name" value="LRR_dom_sf"/>
</dbReference>
<protein>
    <recommendedName>
        <fullName evidence="7">Chitin-binding type-2 domain-containing protein</fullName>
    </recommendedName>
</protein>
<name>A0A182YP88_ANOST</name>
<evidence type="ECO:0000256" key="1">
    <source>
        <dbReference type="ARBA" id="ARBA00022669"/>
    </source>
</evidence>
<dbReference type="SUPFAM" id="SSF81383">
    <property type="entry name" value="F-box domain"/>
    <property type="match status" value="1"/>
</dbReference>
<evidence type="ECO:0000256" key="3">
    <source>
        <dbReference type="ARBA" id="ARBA00022737"/>
    </source>
</evidence>
<feature type="compositionally biased region" description="Polar residues" evidence="6">
    <location>
        <begin position="17"/>
        <end position="38"/>
    </location>
</feature>
<feature type="compositionally biased region" description="Low complexity" evidence="6">
    <location>
        <begin position="150"/>
        <end position="175"/>
    </location>
</feature>
<keyword evidence="1" id="KW-0147">Chitin-binding</keyword>
<feature type="region of interest" description="Disordered" evidence="6">
    <location>
        <begin position="311"/>
        <end position="334"/>
    </location>
</feature>
<dbReference type="PANTHER" id="PTHR23301">
    <property type="entry name" value="CHITIN BINDING PERITROPHIN-A"/>
    <property type="match status" value="1"/>
</dbReference>
<dbReference type="EnsemblMetazoa" id="ASTEI10274-RA">
    <property type="protein sequence ID" value="ASTEI10274-PA"/>
    <property type="gene ID" value="ASTEI10274"/>
</dbReference>
<reference evidence="9" key="1">
    <citation type="journal article" date="2014" name="Genome Biol.">
        <title>Genome analysis of a major urban malaria vector mosquito, Anopheles stephensi.</title>
        <authorList>
            <person name="Jiang X."/>
            <person name="Peery A."/>
            <person name="Hall A.B."/>
            <person name="Sharma A."/>
            <person name="Chen X.G."/>
            <person name="Waterhouse R.M."/>
            <person name="Komissarov A."/>
            <person name="Riehle M.M."/>
            <person name="Shouche Y."/>
            <person name="Sharakhova M.V."/>
            <person name="Lawson D."/>
            <person name="Pakpour N."/>
            <person name="Arensburger P."/>
            <person name="Davidson V.L."/>
            <person name="Eiglmeier K."/>
            <person name="Emrich S."/>
            <person name="George P."/>
            <person name="Kennedy R.C."/>
            <person name="Mane S.P."/>
            <person name="Maslen G."/>
            <person name="Oringanje C."/>
            <person name="Qi Y."/>
            <person name="Settlage R."/>
            <person name="Tojo M."/>
            <person name="Tubio J.M."/>
            <person name="Unger M.F."/>
            <person name="Wang B."/>
            <person name="Vernick K.D."/>
            <person name="Ribeiro J.M."/>
            <person name="James A.A."/>
            <person name="Michel K."/>
            <person name="Riehle M.A."/>
            <person name="Luckhart S."/>
            <person name="Sharakhov I.V."/>
            <person name="Tu Z."/>
        </authorList>
    </citation>
    <scope>NUCLEOTIDE SEQUENCE [LARGE SCALE GENOMIC DNA]</scope>
    <source>
        <strain evidence="9">Indian</strain>
    </source>
</reference>
<evidence type="ECO:0000313" key="9">
    <source>
        <dbReference type="Proteomes" id="UP000076408"/>
    </source>
</evidence>
<dbReference type="VEuPathDB" id="VectorBase:ASTE001077"/>
<feature type="compositionally biased region" description="Polar residues" evidence="6">
    <location>
        <begin position="64"/>
        <end position="74"/>
    </location>
</feature>
<feature type="domain" description="Chitin-binding type-2" evidence="7">
    <location>
        <begin position="253"/>
        <end position="310"/>
    </location>
</feature>
<dbReference type="VEuPathDB" id="VectorBase:ASTEI20_033105"/>
<feature type="region of interest" description="Disordered" evidence="6">
    <location>
        <begin position="419"/>
        <end position="469"/>
    </location>
</feature>
<dbReference type="SUPFAM" id="SSF52047">
    <property type="entry name" value="RNI-like"/>
    <property type="match status" value="1"/>
</dbReference>
<dbReference type="GO" id="GO:0008061">
    <property type="term" value="F:chitin binding"/>
    <property type="evidence" value="ECO:0007669"/>
    <property type="project" value="UniProtKB-KW"/>
</dbReference>
<dbReference type="SUPFAM" id="SSF57625">
    <property type="entry name" value="Invertebrate chitin-binding proteins"/>
    <property type="match status" value="2"/>
</dbReference>